<feature type="signal peptide" evidence="1">
    <location>
        <begin position="1"/>
        <end position="24"/>
    </location>
</feature>
<dbReference type="InterPro" id="IPR044816">
    <property type="entry name" value="BURP"/>
</dbReference>
<dbReference type="PANTHER" id="PTHR31236">
    <property type="entry name" value="BURP DOMAIN PROTEIN USPL1-LIKE"/>
    <property type="match status" value="1"/>
</dbReference>
<evidence type="ECO:0000256" key="1">
    <source>
        <dbReference type="SAM" id="SignalP"/>
    </source>
</evidence>
<dbReference type="EMBL" id="LR031876">
    <property type="protein sequence ID" value="VDD34967.1"/>
    <property type="molecule type" value="Genomic_DNA"/>
</dbReference>
<reference evidence="3" key="1">
    <citation type="submission" date="2018-11" db="EMBL/GenBank/DDBJ databases">
        <authorList>
            <consortium name="Genoscope - CEA"/>
            <person name="William W."/>
        </authorList>
    </citation>
    <scope>NUCLEOTIDE SEQUENCE</scope>
</reference>
<evidence type="ECO:0000259" key="2">
    <source>
        <dbReference type="PROSITE" id="PS51277"/>
    </source>
</evidence>
<dbReference type="InterPro" id="IPR004873">
    <property type="entry name" value="BURP_dom"/>
</dbReference>
<dbReference type="PROSITE" id="PS51277">
    <property type="entry name" value="BURP"/>
    <property type="match status" value="1"/>
</dbReference>
<accession>A0A3P6DTV3</accession>
<organism evidence="3">
    <name type="scientific">Brassica oleracea</name>
    <name type="common">Wild cabbage</name>
    <dbReference type="NCBI Taxonomy" id="3712"/>
    <lineage>
        <taxon>Eukaryota</taxon>
        <taxon>Viridiplantae</taxon>
        <taxon>Streptophyta</taxon>
        <taxon>Embryophyta</taxon>
        <taxon>Tracheophyta</taxon>
        <taxon>Spermatophyta</taxon>
        <taxon>Magnoliopsida</taxon>
        <taxon>eudicotyledons</taxon>
        <taxon>Gunneridae</taxon>
        <taxon>Pentapetalae</taxon>
        <taxon>rosids</taxon>
        <taxon>malvids</taxon>
        <taxon>Brassicales</taxon>
        <taxon>Brassicaceae</taxon>
        <taxon>Brassiceae</taxon>
        <taxon>Brassica</taxon>
    </lineage>
</organism>
<sequence length="305" mass="34725">MASWRFSITSPTLLLLFSLLVVEAHTSRKLISNKEQEDQNTSHLLKDGEFEDPSMYMFLNFNDLKLGAKLLVYFNKNELRTLPPLLTRQEADLIPFTKSKLDFLLNHFSISKESPQGKAMKKTLVRCNYKEIEGEYKFCGTSLESMLDLAKKTIASNADIKVMTTKVIAQNTTSYALHNYTFVETPKELVGIKMLGCHRCENEAIRNKMIKHLSCSSLCSSISNIRMPYPYVVYYCHGHKSGARVFEVSLVTDDGRQRVVGPAVCHMNTSMWNADHVAFKVLKIEPRSAPVCHFFPLDNIVWLAN</sequence>
<dbReference type="PANTHER" id="PTHR31236:SF66">
    <property type="entry name" value="BURP DOMAIN-CONTAINING PROTEIN"/>
    <property type="match status" value="1"/>
</dbReference>
<keyword evidence="1" id="KW-0732">Signal</keyword>
<dbReference type="SMART" id="SM01045">
    <property type="entry name" value="BURP"/>
    <property type="match status" value="1"/>
</dbReference>
<dbReference type="Pfam" id="PF03181">
    <property type="entry name" value="BURP"/>
    <property type="match status" value="2"/>
</dbReference>
<gene>
    <name evidence="3" type="ORF">BOLC7T40527H</name>
</gene>
<proteinExistence type="predicted"/>
<name>A0A3P6DTV3_BRAOL</name>
<feature type="chain" id="PRO_5018115159" description="BURP domain-containing protein" evidence="1">
    <location>
        <begin position="25"/>
        <end position="305"/>
    </location>
</feature>
<protein>
    <recommendedName>
        <fullName evidence="2">BURP domain-containing protein</fullName>
    </recommendedName>
</protein>
<evidence type="ECO:0000313" key="3">
    <source>
        <dbReference type="EMBL" id="VDD34967.1"/>
    </source>
</evidence>
<feature type="domain" description="BURP" evidence="2">
    <location>
        <begin position="58"/>
        <end position="305"/>
    </location>
</feature>
<dbReference type="AlphaFoldDB" id="A0A3P6DTV3"/>